<dbReference type="AlphaFoldDB" id="U4LK64"/>
<feature type="region of interest" description="Disordered" evidence="1">
    <location>
        <begin position="117"/>
        <end position="143"/>
    </location>
</feature>
<keyword evidence="3" id="KW-1185">Reference proteome</keyword>
<gene>
    <name evidence="2" type="ORF">PCON_13334</name>
</gene>
<proteinExistence type="predicted"/>
<dbReference type="EMBL" id="HF935890">
    <property type="protein sequence ID" value="CCX32494.1"/>
    <property type="molecule type" value="Genomic_DNA"/>
</dbReference>
<reference evidence="2 3" key="1">
    <citation type="journal article" date="2013" name="PLoS Genet.">
        <title>The genome and development-dependent transcriptomes of Pyronema confluens: a window into fungal evolution.</title>
        <authorList>
            <person name="Traeger S."/>
            <person name="Altegoer F."/>
            <person name="Freitag M."/>
            <person name="Gabaldon T."/>
            <person name="Kempken F."/>
            <person name="Kumar A."/>
            <person name="Marcet-Houben M."/>
            <person name="Poggeler S."/>
            <person name="Stajich J.E."/>
            <person name="Nowrousian M."/>
        </authorList>
    </citation>
    <scope>NUCLEOTIDE SEQUENCE [LARGE SCALE GENOMIC DNA]</scope>
    <source>
        <strain evidence="3">CBS 100304</strain>
        <tissue evidence="2">Vegetative mycelium</tissue>
    </source>
</reference>
<evidence type="ECO:0000256" key="1">
    <source>
        <dbReference type="SAM" id="MobiDB-lite"/>
    </source>
</evidence>
<protein>
    <submittedName>
        <fullName evidence="2">Uncharacterized protein</fullName>
    </submittedName>
</protein>
<evidence type="ECO:0000313" key="3">
    <source>
        <dbReference type="Proteomes" id="UP000018144"/>
    </source>
</evidence>
<dbReference type="Proteomes" id="UP000018144">
    <property type="component" value="Unassembled WGS sequence"/>
</dbReference>
<name>U4LK64_PYROM</name>
<evidence type="ECO:0000313" key="2">
    <source>
        <dbReference type="EMBL" id="CCX32494.1"/>
    </source>
</evidence>
<accession>U4LK64</accession>
<sequence length="158" mass="16594">MPYHQAPAGYRRAIYPPIFSAETSFAPVVDRGLPPLAQVPGPGVVGIIPALVQRGLRDQASLNNIDPRLLALNPLAAPVTYAPDATFARILALLSASRAHGQAFVAAGSSGAPAAAQVRQKRKYTSTSGDAEVTGPKIPMERNPRVCLIEPAEDFSGN</sequence>
<organism evidence="2 3">
    <name type="scientific">Pyronema omphalodes (strain CBS 100304)</name>
    <name type="common">Pyronema confluens</name>
    <dbReference type="NCBI Taxonomy" id="1076935"/>
    <lineage>
        <taxon>Eukaryota</taxon>
        <taxon>Fungi</taxon>
        <taxon>Dikarya</taxon>
        <taxon>Ascomycota</taxon>
        <taxon>Pezizomycotina</taxon>
        <taxon>Pezizomycetes</taxon>
        <taxon>Pezizales</taxon>
        <taxon>Pyronemataceae</taxon>
        <taxon>Pyronema</taxon>
    </lineage>
</organism>